<evidence type="ECO:0008006" key="3">
    <source>
        <dbReference type="Google" id="ProtNLM"/>
    </source>
</evidence>
<dbReference type="RefSeq" id="WP_025355981.1">
    <property type="nucleotide sequence ID" value="NZ_BAAABQ010000085.1"/>
</dbReference>
<dbReference type="Proteomes" id="UP000517916">
    <property type="component" value="Unassembled WGS sequence"/>
</dbReference>
<evidence type="ECO:0000313" key="2">
    <source>
        <dbReference type="Proteomes" id="UP000517916"/>
    </source>
</evidence>
<protein>
    <recommendedName>
        <fullName evidence="3">Secreted protein</fullName>
    </recommendedName>
</protein>
<sequence length="171" mass="19785">MDKPWLLLDVDGPLNPFRAMPGPRPHGYTSYRTKPSLWPHASALRVWLNAAHGARLRALPFDLVWATTWQGEANEWISPPLHLPKLPVIEWPRRQGRDPEGLHWKTRHAVRWAAGRPFAWVDDEISEADRAWVREHHDRPALLRWVDPGLGLREQDFAALLDWSKNLRTAG</sequence>
<reference evidence="1 2" key="1">
    <citation type="submission" date="2020-08" db="EMBL/GenBank/DDBJ databases">
        <title>Genomic Encyclopedia of Archaeal and Bacterial Type Strains, Phase II (KMG-II): from individual species to whole genera.</title>
        <authorList>
            <person name="Goeker M."/>
        </authorList>
    </citation>
    <scope>NUCLEOTIDE SEQUENCE [LARGE SCALE GENOMIC DNA]</scope>
    <source>
        <strain evidence="1 2">DSM 43850</strain>
    </source>
</reference>
<gene>
    <name evidence="1" type="ORF">BC739_003865</name>
</gene>
<keyword evidence="2" id="KW-1185">Reference proteome</keyword>
<evidence type="ECO:0000313" key="1">
    <source>
        <dbReference type="EMBL" id="MBA8926659.1"/>
    </source>
</evidence>
<dbReference type="EMBL" id="JACJID010000003">
    <property type="protein sequence ID" value="MBA8926659.1"/>
    <property type="molecule type" value="Genomic_DNA"/>
</dbReference>
<organism evidence="1 2">
    <name type="scientific">Kutzneria viridogrisea</name>
    <dbReference type="NCBI Taxonomy" id="47990"/>
    <lineage>
        <taxon>Bacteria</taxon>
        <taxon>Bacillati</taxon>
        <taxon>Actinomycetota</taxon>
        <taxon>Actinomycetes</taxon>
        <taxon>Pseudonocardiales</taxon>
        <taxon>Pseudonocardiaceae</taxon>
        <taxon>Kutzneria</taxon>
    </lineage>
</organism>
<comment type="caution">
    <text evidence="1">The sequence shown here is derived from an EMBL/GenBank/DDBJ whole genome shotgun (WGS) entry which is preliminary data.</text>
</comment>
<name>A0ABR6BIG3_9PSEU</name>
<proteinExistence type="predicted"/>
<accession>A0ABR6BIG3</accession>